<reference evidence="1" key="1">
    <citation type="submission" date="2024-07" db="EMBL/GenBank/DDBJ databases">
        <authorList>
            <person name="Li X.-J."/>
            <person name="Wang X."/>
        </authorList>
    </citation>
    <scope>NUCLEOTIDE SEQUENCE</scope>
    <source>
        <strain evidence="1">HSP-342</strain>
    </source>
</reference>
<dbReference type="RefSeq" id="WP_369713674.1">
    <property type="nucleotide sequence ID" value="NZ_CP165646.1"/>
</dbReference>
<accession>A0AB39VE13</accession>
<organism evidence="1">
    <name type="scientific">Leptotrichia mesophila</name>
    <dbReference type="NCBI Taxonomy" id="3239303"/>
    <lineage>
        <taxon>Bacteria</taxon>
        <taxon>Fusobacteriati</taxon>
        <taxon>Fusobacteriota</taxon>
        <taxon>Fusobacteriia</taxon>
        <taxon>Fusobacteriales</taxon>
        <taxon>Leptotrichiaceae</taxon>
        <taxon>Leptotrichia</taxon>
    </lineage>
</organism>
<proteinExistence type="predicted"/>
<dbReference type="AlphaFoldDB" id="A0AB39VE13"/>
<name>A0AB39VE13_9FUSO</name>
<protein>
    <submittedName>
        <fullName evidence="1">Uncharacterized protein</fullName>
    </submittedName>
</protein>
<sequence length="56" mass="6617">MKKELMIYEKNNNINYIGNDVASCSYLDASREEMNKRGVECRYNKRGGVENCRYMD</sequence>
<dbReference type="EMBL" id="CP165646">
    <property type="protein sequence ID" value="XDU65457.1"/>
    <property type="molecule type" value="Genomic_DNA"/>
</dbReference>
<gene>
    <name evidence="1" type="ORF">AB8B23_04690</name>
</gene>
<dbReference type="KEGG" id="lmes:AB8B23_04690"/>
<evidence type="ECO:0000313" key="1">
    <source>
        <dbReference type="EMBL" id="XDU65457.1"/>
    </source>
</evidence>